<name>A0A938XR34_9BACL</name>
<feature type="transmembrane region" description="Helical" evidence="1">
    <location>
        <begin position="85"/>
        <end position="105"/>
    </location>
</feature>
<dbReference type="InterPro" id="IPR002798">
    <property type="entry name" value="SpoIIM-like"/>
</dbReference>
<dbReference type="InterPro" id="IPR014196">
    <property type="entry name" value="SpoIIM"/>
</dbReference>
<accession>A0A938XR34</accession>
<dbReference type="NCBIfam" id="TIGR02831">
    <property type="entry name" value="spo_II_M"/>
    <property type="match status" value="1"/>
</dbReference>
<organism evidence="2 3">
    <name type="scientific">Brevibacillus fulvus</name>
    <dbReference type="NCBI Taxonomy" id="1125967"/>
    <lineage>
        <taxon>Bacteria</taxon>
        <taxon>Bacillati</taxon>
        <taxon>Bacillota</taxon>
        <taxon>Bacilli</taxon>
        <taxon>Bacillales</taxon>
        <taxon>Paenibacillaceae</taxon>
        <taxon>Brevibacillus</taxon>
    </lineage>
</organism>
<dbReference type="Pfam" id="PF01944">
    <property type="entry name" value="SpoIIM"/>
    <property type="match status" value="1"/>
</dbReference>
<comment type="caution">
    <text evidence="2">The sequence shown here is derived from an EMBL/GenBank/DDBJ whole genome shotgun (WGS) entry which is preliminary data.</text>
</comment>
<dbReference type="AlphaFoldDB" id="A0A938XR34"/>
<evidence type="ECO:0000256" key="1">
    <source>
        <dbReference type="SAM" id="Phobius"/>
    </source>
</evidence>
<dbReference type="Proteomes" id="UP000717624">
    <property type="component" value="Unassembled WGS sequence"/>
</dbReference>
<dbReference type="EMBL" id="JAFBEB010000001">
    <property type="protein sequence ID" value="MBM7588623.1"/>
    <property type="molecule type" value="Genomic_DNA"/>
</dbReference>
<feature type="transmembrane region" description="Helical" evidence="1">
    <location>
        <begin position="139"/>
        <end position="159"/>
    </location>
</feature>
<evidence type="ECO:0000313" key="3">
    <source>
        <dbReference type="Proteomes" id="UP000717624"/>
    </source>
</evidence>
<dbReference type="PIRSF" id="PIRSF038973">
    <property type="entry name" value="SpoIIM"/>
    <property type="match status" value="1"/>
</dbReference>
<evidence type="ECO:0000313" key="2">
    <source>
        <dbReference type="EMBL" id="MBM7588623.1"/>
    </source>
</evidence>
<keyword evidence="1" id="KW-1133">Transmembrane helix</keyword>
<sequence length="208" mass="23627">MRKQIGQTIQLYLKEHQSLYLFTIVLFAMGVVFGAFIVNSLAATQKQELISFLQYFFKQFDQHGITDPRQYFQQSSLFYLKTVGVMWLLGLSIIGLPFILLVLFVKGVIIGFTVGFLVNQLAWQGISFSLFGVLPQNMLIVPALVMIGVGGIAFSLRLLKTGLLVKRELILPYFFRYTFLVVSMMGVLLIAVLFETFVSPQLMQYVLK</sequence>
<protein>
    <submittedName>
        <fullName evidence="2">Stage II sporulation protein M</fullName>
    </submittedName>
</protein>
<keyword evidence="1" id="KW-0472">Membrane</keyword>
<feature type="transmembrane region" description="Helical" evidence="1">
    <location>
        <begin position="171"/>
        <end position="194"/>
    </location>
</feature>
<proteinExistence type="predicted"/>
<gene>
    <name evidence="2" type="ORF">JOD01_000209</name>
</gene>
<feature type="transmembrane region" description="Helical" evidence="1">
    <location>
        <begin position="112"/>
        <end position="133"/>
    </location>
</feature>
<feature type="transmembrane region" description="Helical" evidence="1">
    <location>
        <begin position="20"/>
        <end position="42"/>
    </location>
</feature>
<reference evidence="2" key="1">
    <citation type="submission" date="2021-01" db="EMBL/GenBank/DDBJ databases">
        <title>Genomic Encyclopedia of Type Strains, Phase IV (KMG-IV): sequencing the most valuable type-strain genomes for metagenomic binning, comparative biology and taxonomic classification.</title>
        <authorList>
            <person name="Goeker M."/>
        </authorList>
    </citation>
    <scope>NUCLEOTIDE SEQUENCE</scope>
    <source>
        <strain evidence="2">DSM 25523</strain>
    </source>
</reference>
<keyword evidence="1" id="KW-0812">Transmembrane</keyword>
<dbReference type="RefSeq" id="WP_204516365.1">
    <property type="nucleotide sequence ID" value="NZ_BAABIN010000009.1"/>
</dbReference>
<keyword evidence="3" id="KW-1185">Reference proteome</keyword>